<name>A0A0F9SEV2_9ZZZZ</name>
<proteinExistence type="predicted"/>
<dbReference type="EMBL" id="LAZR01002031">
    <property type="protein sequence ID" value="KKN35526.1"/>
    <property type="molecule type" value="Genomic_DNA"/>
</dbReference>
<evidence type="ECO:0000313" key="1">
    <source>
        <dbReference type="EMBL" id="KKN35526.1"/>
    </source>
</evidence>
<feature type="non-terminal residue" evidence="1">
    <location>
        <position position="1"/>
    </location>
</feature>
<reference evidence="1" key="1">
    <citation type="journal article" date="2015" name="Nature">
        <title>Complex archaea that bridge the gap between prokaryotes and eukaryotes.</title>
        <authorList>
            <person name="Spang A."/>
            <person name="Saw J.H."/>
            <person name="Jorgensen S.L."/>
            <person name="Zaremba-Niedzwiedzka K."/>
            <person name="Martijn J."/>
            <person name="Lind A.E."/>
            <person name="van Eijk R."/>
            <person name="Schleper C."/>
            <person name="Guy L."/>
            <person name="Ettema T.J."/>
        </authorList>
    </citation>
    <scope>NUCLEOTIDE SEQUENCE</scope>
</reference>
<protein>
    <submittedName>
        <fullName evidence="1">Uncharacterized protein</fullName>
    </submittedName>
</protein>
<dbReference type="AlphaFoldDB" id="A0A0F9SEV2"/>
<sequence length="221" mass="23402">ASAQGGVVQLANAASSGDNDETYMQGSRSYVLATADEDDSFPYHHVARVRFECRFCLNAVTDNDNMIFIGLAGQALATGALADNTGALVSTFHGIGCQILAADGNAINVVYQENGSALQTPISGALVPVADKWNRFGFDFNPLASDSERITYWLDGVKSSTFTTAANVTASTFPKSTDSVQIPMGATFLHKASDDAIGILRMSGYRVWSEPLISRGNEACG</sequence>
<comment type="caution">
    <text evidence="1">The sequence shown here is derived from an EMBL/GenBank/DDBJ whole genome shotgun (WGS) entry which is preliminary data.</text>
</comment>
<gene>
    <name evidence="1" type="ORF">LCGC14_0782600</name>
</gene>
<organism evidence="1">
    <name type="scientific">marine sediment metagenome</name>
    <dbReference type="NCBI Taxonomy" id="412755"/>
    <lineage>
        <taxon>unclassified sequences</taxon>
        <taxon>metagenomes</taxon>
        <taxon>ecological metagenomes</taxon>
    </lineage>
</organism>
<accession>A0A0F9SEV2</accession>